<dbReference type="GO" id="GO:0004806">
    <property type="term" value="F:triacylglycerol lipase activity"/>
    <property type="evidence" value="ECO:0007669"/>
    <property type="project" value="InterPro"/>
</dbReference>
<keyword evidence="4" id="KW-1185">Reference proteome</keyword>
<feature type="signal peptide" evidence="2">
    <location>
        <begin position="1"/>
        <end position="17"/>
    </location>
</feature>
<dbReference type="Gene3D" id="3.40.50.1820">
    <property type="entry name" value="alpha/beta hydrolase"/>
    <property type="match status" value="1"/>
</dbReference>
<evidence type="ECO:0000256" key="2">
    <source>
        <dbReference type="SAM" id="SignalP"/>
    </source>
</evidence>
<evidence type="ECO:0000256" key="1">
    <source>
        <dbReference type="SAM" id="MobiDB-lite"/>
    </source>
</evidence>
<feature type="chain" id="PRO_5038022931" evidence="2">
    <location>
        <begin position="18"/>
        <end position="468"/>
    </location>
</feature>
<dbReference type="InterPro" id="IPR005152">
    <property type="entry name" value="Lipase_secreted"/>
</dbReference>
<dbReference type="RefSeq" id="WP_188682354.1">
    <property type="nucleotide sequence ID" value="NZ_BMIS01000001.1"/>
</dbReference>
<feature type="compositionally biased region" description="Acidic residues" evidence="1">
    <location>
        <begin position="47"/>
        <end position="60"/>
    </location>
</feature>
<reference evidence="3" key="2">
    <citation type="submission" date="2020-09" db="EMBL/GenBank/DDBJ databases">
        <authorList>
            <person name="Sun Q."/>
            <person name="Zhou Y."/>
        </authorList>
    </citation>
    <scope>NUCLEOTIDE SEQUENCE</scope>
    <source>
        <strain evidence="3">CGMCC 1.15388</strain>
    </source>
</reference>
<feature type="region of interest" description="Disordered" evidence="1">
    <location>
        <begin position="13"/>
        <end position="60"/>
    </location>
</feature>
<proteinExistence type="predicted"/>
<comment type="caution">
    <text evidence="3">The sequence shown here is derived from an EMBL/GenBank/DDBJ whole genome shotgun (WGS) entry which is preliminary data.</text>
</comment>
<dbReference type="AlphaFoldDB" id="A0A917AL96"/>
<dbReference type="Pfam" id="PF03583">
    <property type="entry name" value="LIP"/>
    <property type="match status" value="1"/>
</dbReference>
<reference evidence="3" key="1">
    <citation type="journal article" date="2014" name="Int. J. Syst. Evol. Microbiol.">
        <title>Complete genome sequence of Corynebacterium casei LMG S-19264T (=DSM 44701T), isolated from a smear-ripened cheese.</title>
        <authorList>
            <consortium name="US DOE Joint Genome Institute (JGI-PGF)"/>
            <person name="Walter F."/>
            <person name="Albersmeier A."/>
            <person name="Kalinowski J."/>
            <person name="Ruckert C."/>
        </authorList>
    </citation>
    <scope>NUCLEOTIDE SEQUENCE</scope>
    <source>
        <strain evidence="3">CGMCC 1.15388</strain>
    </source>
</reference>
<keyword evidence="2" id="KW-0732">Signal</keyword>
<name>A0A917AL96_9MICC</name>
<evidence type="ECO:0000313" key="4">
    <source>
        <dbReference type="Proteomes" id="UP000633136"/>
    </source>
</evidence>
<accession>A0A917AL96</accession>
<sequence length="468" mass="49188">MLTAAALVLTAMPAVSAAPEDPSDVAVEEELEEMEQLLRERESEAAGSEDLDPADVPDDVSVEDAQEVLDASDELAADDLRYAAATEDLAAGPDSDFYSTPESLPEQDGELIRQEPSTFYLDPVRLVEHDAEVTRIMYRTTDSNGSARAAVATVLEPAVGGEDSERPMVVHAPGTQGMGDQCAPSRQLAAGTEYEGLGIAAALTAGYSVVVPDYIGLGTEGEHTYLNRVDQAHAVLDAARAAQQAEGVGLSEENPIHLRGYSQGGGASAAALEIAHERAPELNLISGAAGAVPADLPEVAETIDSSLYNAFLLFALGGLAESEGLDPAEFLNAEGLERLEQASGQCTVSALISHMFVDTAMLTVDGRSFTELIQEEPFTSALAQQRIGEGRAPQVPVQINHSLLDDVIPSQTGRGLAQRWCDQGTRVAFESNAGPTHVGGYVAGAPGVALFTTLSLNGWTTANSCWRL</sequence>
<dbReference type="GO" id="GO:0016042">
    <property type="term" value="P:lipid catabolic process"/>
    <property type="evidence" value="ECO:0007669"/>
    <property type="project" value="InterPro"/>
</dbReference>
<dbReference type="InterPro" id="IPR029058">
    <property type="entry name" value="AB_hydrolase_fold"/>
</dbReference>
<protein>
    <submittedName>
        <fullName evidence="3">Lipase</fullName>
    </submittedName>
</protein>
<dbReference type="PANTHER" id="PTHR34853:SF1">
    <property type="entry name" value="LIPASE 5"/>
    <property type="match status" value="1"/>
</dbReference>
<dbReference type="Gene3D" id="1.10.260.130">
    <property type="match status" value="1"/>
</dbReference>
<dbReference type="PANTHER" id="PTHR34853">
    <property type="match status" value="1"/>
</dbReference>
<evidence type="ECO:0000313" key="3">
    <source>
        <dbReference type="EMBL" id="GGE60306.1"/>
    </source>
</evidence>
<dbReference type="EMBL" id="BMIS01000001">
    <property type="protein sequence ID" value="GGE60306.1"/>
    <property type="molecule type" value="Genomic_DNA"/>
</dbReference>
<gene>
    <name evidence="3" type="ORF">GCM10011401_03960</name>
</gene>
<dbReference type="PIRSF" id="PIRSF029171">
    <property type="entry name" value="Esterase_LipA"/>
    <property type="match status" value="1"/>
</dbReference>
<organism evidence="3 4">
    <name type="scientific">Nesterenkonia cremea</name>
    <dbReference type="NCBI Taxonomy" id="1882340"/>
    <lineage>
        <taxon>Bacteria</taxon>
        <taxon>Bacillati</taxon>
        <taxon>Actinomycetota</taxon>
        <taxon>Actinomycetes</taxon>
        <taxon>Micrococcales</taxon>
        <taxon>Micrococcaceae</taxon>
        <taxon>Nesterenkonia</taxon>
    </lineage>
</organism>
<dbReference type="Proteomes" id="UP000633136">
    <property type="component" value="Unassembled WGS sequence"/>
</dbReference>
<dbReference type="SUPFAM" id="SSF53474">
    <property type="entry name" value="alpha/beta-Hydrolases"/>
    <property type="match status" value="1"/>
</dbReference>
<feature type="compositionally biased region" description="Acidic residues" evidence="1">
    <location>
        <begin position="21"/>
        <end position="35"/>
    </location>
</feature>